<evidence type="ECO:0000313" key="17">
    <source>
        <dbReference type="Proteomes" id="UP000014760"/>
    </source>
</evidence>
<evidence type="ECO:0000256" key="2">
    <source>
        <dbReference type="ARBA" id="ARBA00007260"/>
    </source>
</evidence>
<comment type="subcellular location">
    <subcellularLocation>
        <location evidence="1">Mitochondrion inner membrane</location>
        <topology evidence="1">Single-pass membrane protein</topology>
    </subcellularLocation>
</comment>
<dbReference type="PANTHER" id="PTHR15469">
    <property type="entry name" value="NADH-UBIQUINONE OXIDOREDUCTASE B15 SUBUNIT"/>
    <property type="match status" value="1"/>
</dbReference>
<dbReference type="Proteomes" id="UP000014760">
    <property type="component" value="Unassembled WGS sequence"/>
</dbReference>
<dbReference type="PANTHER" id="PTHR15469:SF0">
    <property type="entry name" value="NADH DEHYDROGENASE [UBIQUINONE] 1 BETA SUBCOMPLEX SUBUNIT 4"/>
    <property type="match status" value="1"/>
</dbReference>
<evidence type="ECO:0000256" key="3">
    <source>
        <dbReference type="ARBA" id="ARBA00018681"/>
    </source>
</evidence>
<keyword evidence="11 14" id="KW-0472">Membrane</keyword>
<evidence type="ECO:0000256" key="14">
    <source>
        <dbReference type="SAM" id="Phobius"/>
    </source>
</evidence>
<dbReference type="EMBL" id="AMQN01011599">
    <property type="status" value="NOT_ANNOTATED_CDS"/>
    <property type="molecule type" value="Genomic_DNA"/>
</dbReference>
<keyword evidence="8" id="KW-0249">Electron transport</keyword>
<accession>R7TQG4</accession>
<keyword evidence="6 14" id="KW-0812">Transmembrane</keyword>
<feature type="transmembrane region" description="Helical" evidence="14">
    <location>
        <begin position="82"/>
        <end position="102"/>
    </location>
</feature>
<dbReference type="Pfam" id="PF07225">
    <property type="entry name" value="NDUF_B4"/>
    <property type="match status" value="1"/>
</dbReference>
<evidence type="ECO:0000256" key="13">
    <source>
        <dbReference type="ARBA" id="ARBA00030987"/>
    </source>
</evidence>
<evidence type="ECO:0000256" key="8">
    <source>
        <dbReference type="ARBA" id="ARBA00022982"/>
    </source>
</evidence>
<reference evidence="16" key="3">
    <citation type="submission" date="2015-06" db="UniProtKB">
        <authorList>
            <consortium name="EnsemblMetazoa"/>
        </authorList>
    </citation>
    <scope>IDENTIFICATION</scope>
</reference>
<evidence type="ECO:0000256" key="5">
    <source>
        <dbReference type="ARBA" id="ARBA00022660"/>
    </source>
</evidence>
<evidence type="ECO:0000256" key="12">
    <source>
        <dbReference type="ARBA" id="ARBA00030212"/>
    </source>
</evidence>
<reference evidence="15 17" key="2">
    <citation type="journal article" date="2013" name="Nature">
        <title>Insights into bilaterian evolution from three spiralian genomes.</title>
        <authorList>
            <person name="Simakov O."/>
            <person name="Marletaz F."/>
            <person name="Cho S.J."/>
            <person name="Edsinger-Gonzales E."/>
            <person name="Havlak P."/>
            <person name="Hellsten U."/>
            <person name="Kuo D.H."/>
            <person name="Larsson T."/>
            <person name="Lv J."/>
            <person name="Arendt D."/>
            <person name="Savage R."/>
            <person name="Osoegawa K."/>
            <person name="de Jong P."/>
            <person name="Grimwood J."/>
            <person name="Chapman J.A."/>
            <person name="Shapiro H."/>
            <person name="Aerts A."/>
            <person name="Otillar R.P."/>
            <person name="Terry A.Y."/>
            <person name="Boore J.L."/>
            <person name="Grigoriev I.V."/>
            <person name="Lindberg D.R."/>
            <person name="Seaver E.C."/>
            <person name="Weisblat D.A."/>
            <person name="Putnam N.H."/>
            <person name="Rokhsar D.S."/>
        </authorList>
    </citation>
    <scope>NUCLEOTIDE SEQUENCE</scope>
    <source>
        <strain evidence="15 17">I ESC-2004</strain>
    </source>
</reference>
<dbReference type="EMBL" id="KB308972">
    <property type="protein sequence ID" value="ELT95889.1"/>
    <property type="molecule type" value="Genomic_DNA"/>
</dbReference>
<keyword evidence="5" id="KW-0679">Respiratory chain</keyword>
<dbReference type="OrthoDB" id="5818798at2759"/>
<protein>
    <recommendedName>
        <fullName evidence="3">NADH dehydrogenase [ubiquinone] 1 beta subcomplex subunit 4</fullName>
    </recommendedName>
    <alternativeName>
        <fullName evidence="12">Complex I-B15</fullName>
    </alternativeName>
    <alternativeName>
        <fullName evidence="13">NADH-ubiquinone oxidoreductase B15 subunit</fullName>
    </alternativeName>
</protein>
<dbReference type="HOGENOM" id="CLU_161586_0_0_1"/>
<evidence type="ECO:0000256" key="11">
    <source>
        <dbReference type="ARBA" id="ARBA00023136"/>
    </source>
</evidence>
<keyword evidence="4" id="KW-0813">Transport</keyword>
<evidence type="ECO:0000256" key="10">
    <source>
        <dbReference type="ARBA" id="ARBA00023128"/>
    </source>
</evidence>
<reference evidence="17" key="1">
    <citation type="submission" date="2012-12" db="EMBL/GenBank/DDBJ databases">
        <authorList>
            <person name="Hellsten U."/>
            <person name="Grimwood J."/>
            <person name="Chapman J.A."/>
            <person name="Shapiro H."/>
            <person name="Aerts A."/>
            <person name="Otillar R.P."/>
            <person name="Terry A.Y."/>
            <person name="Boore J.L."/>
            <person name="Simakov O."/>
            <person name="Marletaz F."/>
            <person name="Cho S.-J."/>
            <person name="Edsinger-Gonzales E."/>
            <person name="Havlak P."/>
            <person name="Kuo D.-H."/>
            <person name="Larsson T."/>
            <person name="Lv J."/>
            <person name="Arendt D."/>
            <person name="Savage R."/>
            <person name="Osoegawa K."/>
            <person name="de Jong P."/>
            <person name="Lindberg D.R."/>
            <person name="Seaver E.C."/>
            <person name="Weisblat D.A."/>
            <person name="Putnam N.H."/>
            <person name="Grigoriev I.V."/>
            <person name="Rokhsar D.S."/>
        </authorList>
    </citation>
    <scope>NUCLEOTIDE SEQUENCE</scope>
    <source>
        <strain evidence="17">I ESC-2004</strain>
    </source>
</reference>
<dbReference type="EnsemblMetazoa" id="CapteT157564">
    <property type="protein sequence ID" value="CapteP157564"/>
    <property type="gene ID" value="CapteG157564"/>
</dbReference>
<dbReference type="FunCoup" id="R7TQG4">
    <property type="interactions" value="240"/>
</dbReference>
<keyword evidence="7" id="KW-0999">Mitochondrion inner membrane</keyword>
<dbReference type="STRING" id="283909.R7TQG4"/>
<evidence type="ECO:0000256" key="1">
    <source>
        <dbReference type="ARBA" id="ARBA00004434"/>
    </source>
</evidence>
<evidence type="ECO:0000313" key="15">
    <source>
        <dbReference type="EMBL" id="ELT95889.1"/>
    </source>
</evidence>
<evidence type="ECO:0000313" key="16">
    <source>
        <dbReference type="EnsemblMetazoa" id="CapteP157564"/>
    </source>
</evidence>
<name>R7TQG4_CAPTE</name>
<dbReference type="GO" id="GO:0005743">
    <property type="term" value="C:mitochondrial inner membrane"/>
    <property type="evidence" value="ECO:0007669"/>
    <property type="project" value="UniProtKB-SubCell"/>
</dbReference>
<keyword evidence="9 14" id="KW-1133">Transmembrane helix</keyword>
<gene>
    <name evidence="15" type="ORF">CAPTEDRAFT_157564</name>
</gene>
<keyword evidence="17" id="KW-1185">Reference proteome</keyword>
<evidence type="ECO:0000256" key="9">
    <source>
        <dbReference type="ARBA" id="ARBA00022989"/>
    </source>
</evidence>
<comment type="similarity">
    <text evidence="2">Belongs to the complex I NDUFB4 subunit family.</text>
</comment>
<dbReference type="OMA" id="NPYRHAT"/>
<proteinExistence type="inferred from homology"/>
<dbReference type="InterPro" id="IPR009866">
    <property type="entry name" value="NADH_UbQ_OxRdtase_NDUFB4_su"/>
</dbReference>
<evidence type="ECO:0000256" key="7">
    <source>
        <dbReference type="ARBA" id="ARBA00022792"/>
    </source>
</evidence>
<organism evidence="15">
    <name type="scientific">Capitella teleta</name>
    <name type="common">Polychaete worm</name>
    <dbReference type="NCBI Taxonomy" id="283909"/>
    <lineage>
        <taxon>Eukaryota</taxon>
        <taxon>Metazoa</taxon>
        <taxon>Spiralia</taxon>
        <taxon>Lophotrochozoa</taxon>
        <taxon>Annelida</taxon>
        <taxon>Polychaeta</taxon>
        <taxon>Sedentaria</taxon>
        <taxon>Scolecida</taxon>
        <taxon>Capitellidae</taxon>
        <taxon>Capitella</taxon>
    </lineage>
</organism>
<keyword evidence="10" id="KW-0496">Mitochondrion</keyword>
<evidence type="ECO:0000256" key="4">
    <source>
        <dbReference type="ARBA" id="ARBA00022448"/>
    </source>
</evidence>
<evidence type="ECO:0000256" key="6">
    <source>
        <dbReference type="ARBA" id="ARBA00022692"/>
    </source>
</evidence>
<sequence>MAGEMNVPGSWDPKKLYNISPEEKALIESRAATRAALKAEFQMKVTNPHQSGPGFVFDPALQRYLSMRSRHYSHFKKTPKNFGLFIGCVIAPIIALTFGTQWDRDRFDRKCRQGEVAYADRDWKFI</sequence>
<dbReference type="AlphaFoldDB" id="R7TQG4"/>